<proteinExistence type="predicted"/>
<dbReference type="EMBL" id="BK032518">
    <property type="protein sequence ID" value="DAF45741.1"/>
    <property type="molecule type" value="Genomic_DNA"/>
</dbReference>
<dbReference type="PROSITE" id="PS51257">
    <property type="entry name" value="PROKAR_LIPOPROTEIN"/>
    <property type="match status" value="1"/>
</dbReference>
<protein>
    <submittedName>
        <fullName evidence="1">Lysis protein</fullName>
    </submittedName>
</protein>
<organism evidence="1">
    <name type="scientific">Siphoviridae sp. ctxYv12</name>
    <dbReference type="NCBI Taxonomy" id="2827974"/>
    <lineage>
        <taxon>Viruses</taxon>
        <taxon>Duplodnaviria</taxon>
        <taxon>Heunggongvirae</taxon>
        <taxon>Uroviricota</taxon>
        <taxon>Caudoviricetes</taxon>
    </lineage>
</organism>
<accession>A0A8S5S3Y2</accession>
<reference evidence="1" key="1">
    <citation type="journal article" date="2021" name="Proc. Natl. Acad. Sci. U.S.A.">
        <title>A Catalog of Tens of Thousands of Viruses from Human Metagenomes Reveals Hidden Associations with Chronic Diseases.</title>
        <authorList>
            <person name="Tisza M.J."/>
            <person name="Buck C.B."/>
        </authorList>
    </citation>
    <scope>NUCLEOTIDE SEQUENCE</scope>
    <source>
        <strain evidence="1">CtxYv12</strain>
    </source>
</reference>
<name>A0A8S5S3Y2_9CAUD</name>
<evidence type="ECO:0000313" key="1">
    <source>
        <dbReference type="EMBL" id="DAF45741.1"/>
    </source>
</evidence>
<sequence>MKKWILLLLASLSILLVGCTSTEYVAKSTLTKNSDVLNVSVNKVTSNKFYILFENKSDDIVELILSESTINNKPIYDENELDEVAKHNALASIGSLANNFNSLGGQQYIKKDDSKRELTKKSNNIVLSPKEKVEKKVGYSTSEAEFPAKVVIKFEQNNKKDYIYINVDKMEEIKK</sequence>